<dbReference type="OrthoDB" id="1646880at2"/>
<comment type="caution">
    <text evidence="4">The sequence shown here is derived from an EMBL/GenBank/DDBJ whole genome shotgun (WGS) entry which is preliminary data.</text>
</comment>
<evidence type="ECO:0000313" key="5">
    <source>
        <dbReference type="Proteomes" id="UP000256373"/>
    </source>
</evidence>
<dbReference type="GO" id="GO:0003677">
    <property type="term" value="F:DNA binding"/>
    <property type="evidence" value="ECO:0007669"/>
    <property type="project" value="UniProtKB-KW"/>
</dbReference>
<feature type="domain" description="Response regulatory" evidence="2">
    <location>
        <begin position="4"/>
        <end position="115"/>
    </location>
</feature>
<evidence type="ECO:0000313" key="4">
    <source>
        <dbReference type="EMBL" id="REA57639.1"/>
    </source>
</evidence>
<dbReference type="AlphaFoldDB" id="A0A3D8Y550"/>
<keyword evidence="4" id="KW-0238">DNA-binding</keyword>
<evidence type="ECO:0000256" key="1">
    <source>
        <dbReference type="PROSITE-ProRule" id="PRU00169"/>
    </source>
</evidence>
<dbReference type="Gene3D" id="2.40.50.1020">
    <property type="entry name" value="LytTr DNA-binding domain"/>
    <property type="match status" value="1"/>
</dbReference>
<dbReference type="InterPro" id="IPR011006">
    <property type="entry name" value="CheY-like_superfamily"/>
</dbReference>
<dbReference type="PROSITE" id="PS50110">
    <property type="entry name" value="RESPONSE_REGULATORY"/>
    <property type="match status" value="1"/>
</dbReference>
<proteinExistence type="predicted"/>
<dbReference type="InterPro" id="IPR007492">
    <property type="entry name" value="LytTR_DNA-bd_dom"/>
</dbReference>
<protein>
    <submittedName>
        <fullName evidence="4">DNA-binding response regulator</fullName>
    </submittedName>
</protein>
<accession>A0A3D8Y550</accession>
<evidence type="ECO:0000259" key="2">
    <source>
        <dbReference type="PROSITE" id="PS50110"/>
    </source>
</evidence>
<sequence>MNLRCLIVDDEQAALNVLTNYISKTPFLELAGAYTDPIAALDVINREHIDIVFLDIHMPEISGLDWIKLLRGKAKVILTTAYSQYALDGYNLDVVDYLLKPVPFDRFLHAVRKVQDLVEQKTAHVSSLEPAPVAVNSSQPVFDHVFVKVDSKIVKVRFQDILYIEGLGNYVSIFTDTGRLVTLSTMKEVEEYLSDLYFMRVHRSYIVAFNKVEYIEGNQIFLGKNTNIPLGETYREKFFKMLEENMMNRK</sequence>
<feature type="modified residue" description="4-aspartylphosphate" evidence="1">
    <location>
        <position position="55"/>
    </location>
</feature>
<keyword evidence="1" id="KW-0597">Phosphoprotein</keyword>
<dbReference type="SUPFAM" id="SSF52172">
    <property type="entry name" value="CheY-like"/>
    <property type="match status" value="1"/>
</dbReference>
<dbReference type="InterPro" id="IPR046947">
    <property type="entry name" value="LytR-like"/>
</dbReference>
<dbReference type="SMART" id="SM00850">
    <property type="entry name" value="LytTR"/>
    <property type="match status" value="1"/>
</dbReference>
<gene>
    <name evidence="4" type="ORF">DSL64_23150</name>
</gene>
<keyword evidence="5" id="KW-1185">Reference proteome</keyword>
<dbReference type="Gene3D" id="3.40.50.2300">
    <property type="match status" value="1"/>
</dbReference>
<dbReference type="GO" id="GO:0000156">
    <property type="term" value="F:phosphorelay response regulator activity"/>
    <property type="evidence" value="ECO:0007669"/>
    <property type="project" value="InterPro"/>
</dbReference>
<organism evidence="4 5">
    <name type="scientific">Dyadobacter luteus</name>
    <dbReference type="NCBI Taxonomy" id="2259619"/>
    <lineage>
        <taxon>Bacteria</taxon>
        <taxon>Pseudomonadati</taxon>
        <taxon>Bacteroidota</taxon>
        <taxon>Cytophagia</taxon>
        <taxon>Cytophagales</taxon>
        <taxon>Spirosomataceae</taxon>
        <taxon>Dyadobacter</taxon>
    </lineage>
</organism>
<dbReference type="EMBL" id="QNUL01000026">
    <property type="protein sequence ID" value="REA57639.1"/>
    <property type="molecule type" value="Genomic_DNA"/>
</dbReference>
<dbReference type="Pfam" id="PF04397">
    <property type="entry name" value="LytTR"/>
    <property type="match status" value="1"/>
</dbReference>
<dbReference type="Pfam" id="PF00072">
    <property type="entry name" value="Response_reg"/>
    <property type="match status" value="1"/>
</dbReference>
<dbReference type="Proteomes" id="UP000256373">
    <property type="component" value="Unassembled WGS sequence"/>
</dbReference>
<dbReference type="SMART" id="SM00448">
    <property type="entry name" value="REC"/>
    <property type="match status" value="1"/>
</dbReference>
<reference evidence="4 5" key="1">
    <citation type="submission" date="2018-07" db="EMBL/GenBank/DDBJ databases">
        <title>Dyadobacter roseus sp. nov., isolated from rose rhizosphere soil.</title>
        <authorList>
            <person name="Chen L."/>
        </authorList>
    </citation>
    <scope>NUCLEOTIDE SEQUENCE [LARGE SCALE GENOMIC DNA]</scope>
    <source>
        <strain evidence="4 5">RS19</strain>
    </source>
</reference>
<evidence type="ECO:0000259" key="3">
    <source>
        <dbReference type="PROSITE" id="PS50930"/>
    </source>
</evidence>
<dbReference type="RefSeq" id="WP_115833327.1">
    <property type="nucleotide sequence ID" value="NZ_QNUL01000026.1"/>
</dbReference>
<dbReference type="PANTHER" id="PTHR37299">
    <property type="entry name" value="TRANSCRIPTIONAL REGULATOR-RELATED"/>
    <property type="match status" value="1"/>
</dbReference>
<name>A0A3D8Y550_9BACT</name>
<feature type="domain" description="HTH LytTR-type" evidence="3">
    <location>
        <begin position="147"/>
        <end position="216"/>
    </location>
</feature>
<dbReference type="InterPro" id="IPR001789">
    <property type="entry name" value="Sig_transdc_resp-reg_receiver"/>
</dbReference>
<dbReference type="PANTHER" id="PTHR37299:SF1">
    <property type="entry name" value="STAGE 0 SPORULATION PROTEIN A HOMOLOG"/>
    <property type="match status" value="1"/>
</dbReference>
<dbReference type="PROSITE" id="PS50930">
    <property type="entry name" value="HTH_LYTTR"/>
    <property type="match status" value="1"/>
</dbReference>